<evidence type="ECO:0000313" key="4">
    <source>
        <dbReference type="EMBL" id="MFC7220027.1"/>
    </source>
</evidence>
<feature type="region of interest" description="Disordered" evidence="1">
    <location>
        <begin position="30"/>
        <end position="98"/>
    </location>
</feature>
<feature type="transmembrane region" description="Helical" evidence="2">
    <location>
        <begin position="97"/>
        <end position="117"/>
    </location>
</feature>
<keyword evidence="3" id="KW-0732">Signal</keyword>
<feature type="signal peptide" evidence="3">
    <location>
        <begin position="1"/>
        <end position="34"/>
    </location>
</feature>
<proteinExistence type="predicted"/>
<accession>A0ABW2GH97</accession>
<feature type="compositionally biased region" description="Low complexity" evidence="1">
    <location>
        <begin position="30"/>
        <end position="41"/>
    </location>
</feature>
<evidence type="ECO:0000256" key="2">
    <source>
        <dbReference type="SAM" id="Phobius"/>
    </source>
</evidence>
<keyword evidence="2" id="KW-1133">Transmembrane helix</keyword>
<evidence type="ECO:0008006" key="6">
    <source>
        <dbReference type="Google" id="ProtNLM"/>
    </source>
</evidence>
<keyword evidence="2" id="KW-0472">Membrane</keyword>
<gene>
    <name evidence="4" type="ORF">ACFQLX_17925</name>
</gene>
<feature type="chain" id="PRO_5046793068" description="LPXTG cell wall anchor domain-containing protein" evidence="3">
    <location>
        <begin position="35"/>
        <end position="133"/>
    </location>
</feature>
<keyword evidence="2" id="KW-0812">Transmembrane</keyword>
<evidence type="ECO:0000256" key="1">
    <source>
        <dbReference type="SAM" id="MobiDB-lite"/>
    </source>
</evidence>
<dbReference type="Proteomes" id="UP001596413">
    <property type="component" value="Unassembled WGS sequence"/>
</dbReference>
<sequence length="133" mass="13585">MSHRRHRWRRLPRALAALTALPLLLAAAPAQDGAAPDGPRPYSDGGPAEHDHSQGVPQDAAPDASQDGKNPGGAPAFVPDFGTFTPPPEGDSDDTPALAAAALAAMSLGAAAFVFGWGRRSPRHEPAATPAKG</sequence>
<keyword evidence="5" id="KW-1185">Reference proteome</keyword>
<dbReference type="EMBL" id="JBHSZO010000028">
    <property type="protein sequence ID" value="MFC7220027.1"/>
    <property type="molecule type" value="Genomic_DNA"/>
</dbReference>
<evidence type="ECO:0000313" key="5">
    <source>
        <dbReference type="Proteomes" id="UP001596413"/>
    </source>
</evidence>
<organism evidence="4 5">
    <name type="scientific">Streptomyces polyrhachis</name>
    <dbReference type="NCBI Taxonomy" id="1282885"/>
    <lineage>
        <taxon>Bacteria</taxon>
        <taxon>Bacillati</taxon>
        <taxon>Actinomycetota</taxon>
        <taxon>Actinomycetes</taxon>
        <taxon>Kitasatosporales</taxon>
        <taxon>Streptomycetaceae</taxon>
        <taxon>Streptomyces</taxon>
    </lineage>
</organism>
<reference evidence="5" key="1">
    <citation type="journal article" date="2019" name="Int. J. Syst. Evol. Microbiol.">
        <title>The Global Catalogue of Microorganisms (GCM) 10K type strain sequencing project: providing services to taxonomists for standard genome sequencing and annotation.</title>
        <authorList>
            <consortium name="The Broad Institute Genomics Platform"/>
            <consortium name="The Broad Institute Genome Sequencing Center for Infectious Disease"/>
            <person name="Wu L."/>
            <person name="Ma J."/>
        </authorList>
    </citation>
    <scope>NUCLEOTIDE SEQUENCE [LARGE SCALE GENOMIC DNA]</scope>
    <source>
        <strain evidence="5">CGMCC 1.13681</strain>
    </source>
</reference>
<evidence type="ECO:0000256" key="3">
    <source>
        <dbReference type="SAM" id="SignalP"/>
    </source>
</evidence>
<dbReference type="RefSeq" id="WP_386416403.1">
    <property type="nucleotide sequence ID" value="NZ_JBHSZO010000028.1"/>
</dbReference>
<comment type="caution">
    <text evidence="4">The sequence shown here is derived from an EMBL/GenBank/DDBJ whole genome shotgun (WGS) entry which is preliminary data.</text>
</comment>
<name>A0ABW2GH97_9ACTN</name>
<protein>
    <recommendedName>
        <fullName evidence="6">LPXTG cell wall anchor domain-containing protein</fullName>
    </recommendedName>
</protein>